<dbReference type="Proteomes" id="UP000015523">
    <property type="component" value="Unassembled WGS sequence"/>
</dbReference>
<reference evidence="4 5" key="1">
    <citation type="journal article" date="2013" name="Genome Announc.">
        <title>Draft Genome Sequence of Sphingobium ummariense Strain RL-3, a Hexachlorocyclohexane-Degrading Bacterium.</title>
        <authorList>
            <person name="Kohli P."/>
            <person name="Dua A."/>
            <person name="Sangwan N."/>
            <person name="Oldach P."/>
            <person name="Khurana J.P."/>
            <person name="Lal R."/>
        </authorList>
    </citation>
    <scope>NUCLEOTIDE SEQUENCE [LARGE SCALE GENOMIC DNA]</scope>
    <source>
        <strain evidence="4 5">RL-3</strain>
    </source>
</reference>
<proteinExistence type="predicted"/>
<keyword evidence="2" id="KW-0456">Lyase</keyword>
<dbReference type="AlphaFoldDB" id="T0K9A2"/>
<dbReference type="RefSeq" id="WP_021317016.1">
    <property type="nucleotide sequence ID" value="NZ_AUWY01000047.1"/>
</dbReference>
<dbReference type="EMBL" id="AUWY01000047">
    <property type="protein sequence ID" value="EQB33229.1"/>
    <property type="molecule type" value="Genomic_DNA"/>
</dbReference>
<sequence>MVALTDQERAMLDGSDGAAVQKAIELLVRYADALGADRFVETDNVAGVPGSSTPWIKQYYAADGGDYRAVFSRYDLDSDEVVDVPRVNAFSCHLQGGMDPELWAEQGFSAEAHANFASDEAQVAGHGIQVLKTCTPYLAGNVPVMGEHCAWMESSAVVYCNSVVGARTNCEGRESTSAAMLAKRIPDWGFHRDEFRRGQHRVQVDVPVDDIFEWGMLGYYVGIAVQDAIPVLDGHIGPPNLIRHKHFGAAAASSGGVEMYHMVGITPEARSSEQAFGGRPRGETFVYDSTARAETYAALNALGRSMVVDFVMLGCPHYSIEQIAQAARLIEGRRVSANSALWIFTSRAVKATADASGYTAILSRAGARLMTDTCSSISQAVPAGTRVVAVDSAKQVHYLPAIMGLEGWYGTTAQCIDAACTGQWRGALV</sequence>
<organism evidence="4 5">
    <name type="scientific">Sphingobium ummariense RL-3</name>
    <dbReference type="NCBI Taxonomy" id="1346791"/>
    <lineage>
        <taxon>Bacteria</taxon>
        <taxon>Pseudomonadati</taxon>
        <taxon>Pseudomonadota</taxon>
        <taxon>Alphaproteobacteria</taxon>
        <taxon>Sphingomonadales</taxon>
        <taxon>Sphingomonadaceae</taxon>
        <taxon>Sphingobium</taxon>
    </lineage>
</organism>
<evidence type="ECO:0000313" key="5">
    <source>
        <dbReference type="Proteomes" id="UP000015523"/>
    </source>
</evidence>
<feature type="domain" description="Phosphomevalonate dehydratase large subunit-like" evidence="3">
    <location>
        <begin position="3"/>
        <end position="417"/>
    </location>
</feature>
<dbReference type="SUPFAM" id="SSF53732">
    <property type="entry name" value="Aconitase iron-sulfur domain"/>
    <property type="match status" value="1"/>
</dbReference>
<comment type="caution">
    <text evidence="4">The sequence shown here is derived from an EMBL/GenBank/DDBJ whole genome shotgun (WGS) entry which is preliminary data.</text>
</comment>
<keyword evidence="5" id="KW-1185">Reference proteome</keyword>
<dbReference type="PATRIC" id="fig|1346791.3.peg.1037"/>
<dbReference type="PANTHER" id="PTHR36577">
    <property type="entry name" value="DUF521 DOMAIN PROTEIN (AFU_ORTHOLOGUE AFUA_6G00490)"/>
    <property type="match status" value="1"/>
</dbReference>
<keyword evidence="1" id="KW-0408">Iron</keyword>
<dbReference type="eggNOG" id="COG1679">
    <property type="taxonomic scope" value="Bacteria"/>
</dbReference>
<dbReference type="GO" id="GO:0016829">
    <property type="term" value="F:lyase activity"/>
    <property type="evidence" value="ECO:0007669"/>
    <property type="project" value="UniProtKB-KW"/>
</dbReference>
<gene>
    <name evidence="4" type="ORF">M529_05390</name>
</gene>
<evidence type="ECO:0000256" key="2">
    <source>
        <dbReference type="ARBA" id="ARBA00023239"/>
    </source>
</evidence>
<dbReference type="Gene3D" id="3.30.499.10">
    <property type="entry name" value="Aconitase, domain 3"/>
    <property type="match status" value="1"/>
</dbReference>
<dbReference type="STRING" id="1346791.M529_05390"/>
<dbReference type="InterPro" id="IPR036008">
    <property type="entry name" value="Aconitase_4Fe-4S_dom"/>
</dbReference>
<dbReference type="InterPro" id="IPR007506">
    <property type="entry name" value="PMDh-L-like_dom"/>
</dbReference>
<evidence type="ECO:0000313" key="4">
    <source>
        <dbReference type="EMBL" id="EQB33229.1"/>
    </source>
</evidence>
<evidence type="ECO:0000259" key="3">
    <source>
        <dbReference type="Pfam" id="PF04412"/>
    </source>
</evidence>
<dbReference type="InterPro" id="IPR015931">
    <property type="entry name" value="Acnase/IPM_dHydase_lsu_aba_1/3"/>
</dbReference>
<evidence type="ECO:0000256" key="1">
    <source>
        <dbReference type="ARBA" id="ARBA00023004"/>
    </source>
</evidence>
<protein>
    <recommendedName>
        <fullName evidence="3">Phosphomevalonate dehydratase large subunit-like domain-containing protein</fullName>
    </recommendedName>
</protein>
<accession>T0K9A2</accession>
<dbReference type="Pfam" id="PF04412">
    <property type="entry name" value="AcnX"/>
    <property type="match status" value="1"/>
</dbReference>
<dbReference type="PANTHER" id="PTHR36577:SF3">
    <property type="entry name" value="DUF521 DOMAIN PROTEIN (AFU_ORTHOLOGUE AFUA_6G00490)"/>
    <property type="match status" value="1"/>
</dbReference>
<name>T0K9A2_9SPHN</name>